<evidence type="ECO:0000259" key="4">
    <source>
        <dbReference type="Pfam" id="PF25917"/>
    </source>
</evidence>
<evidence type="ECO:0000256" key="2">
    <source>
        <dbReference type="SAM" id="Coils"/>
    </source>
</evidence>
<evidence type="ECO:0000313" key="7">
    <source>
        <dbReference type="Proteomes" id="UP000233332"/>
    </source>
</evidence>
<dbReference type="EMBL" id="NXGX01000004">
    <property type="protein sequence ID" value="PKR58321.1"/>
    <property type="molecule type" value="Genomic_DNA"/>
</dbReference>
<keyword evidence="7" id="KW-1185">Reference proteome</keyword>
<feature type="coiled-coil region" evidence="2">
    <location>
        <begin position="163"/>
        <end position="190"/>
    </location>
</feature>
<evidence type="ECO:0000256" key="3">
    <source>
        <dbReference type="SAM" id="MobiDB-lite"/>
    </source>
</evidence>
<comment type="caution">
    <text evidence="6">The sequence shown here is derived from an EMBL/GenBank/DDBJ whole genome shotgun (WGS) entry which is preliminary data.</text>
</comment>
<keyword evidence="2" id="KW-0175">Coiled coil</keyword>
<feature type="compositionally biased region" description="Polar residues" evidence="3">
    <location>
        <begin position="396"/>
        <end position="407"/>
    </location>
</feature>
<reference evidence="6 7" key="1">
    <citation type="submission" date="2017-09" db="EMBL/GenBank/DDBJ databases">
        <title>Biodiversity and function of Thalassospira species in the particle-attached aromatic-hydrocarbon-degrading consortia from the surface seawater of the China South Sea.</title>
        <authorList>
            <person name="Dong C."/>
            <person name="Lai Q."/>
            <person name="Shao Z."/>
        </authorList>
    </citation>
    <scope>NUCLEOTIDE SEQUENCE [LARGE SCALE GENOMIC DNA]</scope>
    <source>
        <strain evidence="6 7">139Z-12</strain>
    </source>
</reference>
<dbReference type="NCBIfam" id="TIGR01730">
    <property type="entry name" value="RND_mfp"/>
    <property type="match status" value="1"/>
</dbReference>
<dbReference type="SUPFAM" id="SSF111369">
    <property type="entry name" value="HlyD-like secretion proteins"/>
    <property type="match status" value="1"/>
</dbReference>
<feature type="domain" description="CusB-like beta-barrel" evidence="5">
    <location>
        <begin position="225"/>
        <end position="294"/>
    </location>
</feature>
<dbReference type="Gene3D" id="1.10.287.470">
    <property type="entry name" value="Helix hairpin bin"/>
    <property type="match status" value="1"/>
</dbReference>
<dbReference type="PANTHER" id="PTHR30469">
    <property type="entry name" value="MULTIDRUG RESISTANCE PROTEIN MDTA"/>
    <property type="match status" value="1"/>
</dbReference>
<dbReference type="PANTHER" id="PTHR30469:SF29">
    <property type="entry name" value="BLR2860 PROTEIN"/>
    <property type="match status" value="1"/>
</dbReference>
<dbReference type="Gene3D" id="2.40.50.100">
    <property type="match status" value="1"/>
</dbReference>
<name>A0A2N3L687_9PROT</name>
<feature type="region of interest" description="Disordered" evidence="3">
    <location>
        <begin position="36"/>
        <end position="64"/>
    </location>
</feature>
<comment type="similarity">
    <text evidence="1">Belongs to the membrane fusion protein (MFP) (TC 8.A.1) family.</text>
</comment>
<dbReference type="Proteomes" id="UP000233332">
    <property type="component" value="Unassembled WGS sequence"/>
</dbReference>
<dbReference type="GO" id="GO:1990281">
    <property type="term" value="C:efflux pump complex"/>
    <property type="evidence" value="ECO:0007669"/>
    <property type="project" value="TreeGrafter"/>
</dbReference>
<evidence type="ECO:0000259" key="5">
    <source>
        <dbReference type="Pfam" id="PF25954"/>
    </source>
</evidence>
<dbReference type="GO" id="GO:0015562">
    <property type="term" value="F:efflux transmembrane transporter activity"/>
    <property type="evidence" value="ECO:0007669"/>
    <property type="project" value="TreeGrafter"/>
</dbReference>
<dbReference type="RefSeq" id="WP_101302154.1">
    <property type="nucleotide sequence ID" value="NZ_NXGX01000004.1"/>
</dbReference>
<dbReference type="InterPro" id="IPR006143">
    <property type="entry name" value="RND_pump_MFP"/>
</dbReference>
<dbReference type="Pfam" id="PF25954">
    <property type="entry name" value="Beta-barrel_RND_2"/>
    <property type="match status" value="1"/>
</dbReference>
<protein>
    <submittedName>
        <fullName evidence="6">Efflux transporter periplasmic adaptor subunit</fullName>
    </submittedName>
</protein>
<feature type="region of interest" description="Disordered" evidence="3">
    <location>
        <begin position="379"/>
        <end position="407"/>
    </location>
</feature>
<sequence>MNASRLIAIFLVVGTVIWIGSAYLVGDDTADDAAMAQGDDASTTGAGASGTANATGTDGAEQPHASVRTITSNAVDHVDFLRVSGRTEAVISVEIRAETEASVVELGIAKGQPINKGDLIAKLAVDGRMAQVEKARALVAQRELESKAAESLAEKNYRSKTGVAQTLALLEEARADLKIAQTELNHTEIRAPFDGIIENLPADIGDLMSIGDPVATLIKADPMLVVAHVPEHSIRAIDLGQLAHVRLYDGTEYDGIVRYAARVADNSTRTFRVEVEIDNSDLSIPDGMTAEMEIPVGTKRAHQVLPSVLTLNDEGALGVRSVVDGNKVDFLPVELQGGNRERVWIGGLPEKFELIVVGHDWVKEGATVDVVHLETDENGLPIPTKVKDAKTDADDQSATTLSEKVAR</sequence>
<dbReference type="InterPro" id="IPR058625">
    <property type="entry name" value="MdtA-like_BSH"/>
</dbReference>
<dbReference type="Gene3D" id="2.40.30.170">
    <property type="match status" value="1"/>
</dbReference>
<evidence type="ECO:0000256" key="1">
    <source>
        <dbReference type="ARBA" id="ARBA00009477"/>
    </source>
</evidence>
<feature type="domain" description="Multidrug resistance protein MdtA-like barrel-sandwich hybrid" evidence="4">
    <location>
        <begin position="93"/>
        <end position="216"/>
    </location>
</feature>
<gene>
    <name evidence="6" type="ORF">COO92_11295</name>
</gene>
<dbReference type="AlphaFoldDB" id="A0A2N3L687"/>
<proteinExistence type="inferred from homology"/>
<dbReference type="InterPro" id="IPR058792">
    <property type="entry name" value="Beta-barrel_RND_2"/>
</dbReference>
<evidence type="ECO:0000313" key="6">
    <source>
        <dbReference type="EMBL" id="PKR58321.1"/>
    </source>
</evidence>
<accession>A0A2N3L687</accession>
<dbReference type="Pfam" id="PF25917">
    <property type="entry name" value="BSH_RND"/>
    <property type="match status" value="1"/>
</dbReference>
<organism evidence="6 7">
    <name type="scientific">Thalassospira lohafexi</name>
    <dbReference type="NCBI Taxonomy" id="744227"/>
    <lineage>
        <taxon>Bacteria</taxon>
        <taxon>Pseudomonadati</taxon>
        <taxon>Pseudomonadota</taxon>
        <taxon>Alphaproteobacteria</taxon>
        <taxon>Rhodospirillales</taxon>
        <taxon>Thalassospiraceae</taxon>
        <taxon>Thalassospira</taxon>
    </lineage>
</organism>
<feature type="compositionally biased region" description="Low complexity" evidence="3">
    <location>
        <begin position="36"/>
        <end position="60"/>
    </location>
</feature>